<gene>
    <name evidence="3" type="ORF">ESV85_09205</name>
</gene>
<organism evidence="3 4">
    <name type="scientific">Algoriphagus aquimarinus</name>
    <dbReference type="NCBI Taxonomy" id="237018"/>
    <lineage>
        <taxon>Bacteria</taxon>
        <taxon>Pseudomonadati</taxon>
        <taxon>Bacteroidota</taxon>
        <taxon>Cytophagia</taxon>
        <taxon>Cytophagales</taxon>
        <taxon>Cyclobacteriaceae</taxon>
        <taxon>Algoriphagus</taxon>
    </lineage>
</organism>
<keyword evidence="3" id="KW-0808">Transferase</keyword>
<name>A0A5C7AXB1_9BACT</name>
<accession>A0A5C7AXB1</accession>
<comment type="caution">
    <text evidence="3">The sequence shown here is derived from an EMBL/GenBank/DDBJ whole genome shotgun (WGS) entry which is preliminary data.</text>
</comment>
<feature type="domain" description="Glycosyltransferase 2-like" evidence="2">
    <location>
        <begin position="13"/>
        <end position="170"/>
    </location>
</feature>
<dbReference type="GO" id="GO:0016740">
    <property type="term" value="F:transferase activity"/>
    <property type="evidence" value="ECO:0007669"/>
    <property type="project" value="UniProtKB-KW"/>
</dbReference>
<dbReference type="SUPFAM" id="SSF53448">
    <property type="entry name" value="Nucleotide-diphospho-sugar transferases"/>
    <property type="match status" value="1"/>
</dbReference>
<dbReference type="AlphaFoldDB" id="A0A5C7AXB1"/>
<dbReference type="InterPro" id="IPR001173">
    <property type="entry name" value="Glyco_trans_2-like"/>
</dbReference>
<keyword evidence="1" id="KW-0812">Transmembrane</keyword>
<dbReference type="Pfam" id="PF00535">
    <property type="entry name" value="Glycos_transf_2"/>
    <property type="match status" value="1"/>
</dbReference>
<feature type="transmembrane region" description="Helical" evidence="1">
    <location>
        <begin position="276"/>
        <end position="295"/>
    </location>
</feature>
<keyword evidence="1" id="KW-1133">Transmembrane helix</keyword>
<evidence type="ECO:0000256" key="1">
    <source>
        <dbReference type="SAM" id="Phobius"/>
    </source>
</evidence>
<evidence type="ECO:0000259" key="2">
    <source>
        <dbReference type="Pfam" id="PF00535"/>
    </source>
</evidence>
<proteinExistence type="predicted"/>
<dbReference type="EMBL" id="VORW01000004">
    <property type="protein sequence ID" value="TXE12209.1"/>
    <property type="molecule type" value="Genomic_DNA"/>
</dbReference>
<dbReference type="InterPro" id="IPR050834">
    <property type="entry name" value="Glycosyltransf_2"/>
</dbReference>
<dbReference type="Gene3D" id="3.90.550.10">
    <property type="entry name" value="Spore Coat Polysaccharide Biosynthesis Protein SpsA, Chain A"/>
    <property type="match status" value="1"/>
</dbReference>
<dbReference type="Proteomes" id="UP000321935">
    <property type="component" value="Unassembled WGS sequence"/>
</dbReference>
<dbReference type="PANTHER" id="PTHR43685:SF2">
    <property type="entry name" value="GLYCOSYLTRANSFERASE 2-LIKE DOMAIN-CONTAINING PROTEIN"/>
    <property type="match status" value="1"/>
</dbReference>
<protein>
    <submittedName>
        <fullName evidence="3">Glycosyltransferase</fullName>
    </submittedName>
</protein>
<dbReference type="PANTHER" id="PTHR43685">
    <property type="entry name" value="GLYCOSYLTRANSFERASE"/>
    <property type="match status" value="1"/>
</dbReference>
<reference evidence="3 4" key="1">
    <citation type="submission" date="2019-08" db="EMBL/GenBank/DDBJ databases">
        <title>Genomes sequence of Algoriphagus aquimarinus ACAM450.</title>
        <authorList>
            <person name="Bowman J.P."/>
        </authorList>
    </citation>
    <scope>NUCLEOTIDE SEQUENCE [LARGE SCALE GENOMIC DNA]</scope>
    <source>
        <strain evidence="3 4">ACAM 450</strain>
    </source>
</reference>
<feature type="transmembrane region" description="Helical" evidence="1">
    <location>
        <begin position="307"/>
        <end position="327"/>
    </location>
</feature>
<evidence type="ECO:0000313" key="4">
    <source>
        <dbReference type="Proteomes" id="UP000321935"/>
    </source>
</evidence>
<keyword evidence="1" id="KW-0472">Membrane</keyword>
<dbReference type="InterPro" id="IPR029044">
    <property type="entry name" value="Nucleotide-diphossugar_trans"/>
</dbReference>
<evidence type="ECO:0000313" key="3">
    <source>
        <dbReference type="EMBL" id="TXE12209.1"/>
    </source>
</evidence>
<sequence length="333" mass="37994">MKIFNISFGMDLSVIIPVKINDETIVSCLKAVCASSLSNFEVVVILDGWESLDYFQAWEKDVRVRIIPFPKSGPAACRNYGVKISHGTWISFVDSDVLIEKNTLAVALHSLRENGEDGLIGSYDNSPSAPSFVSKFRNILHHHHHQRNHHKAGVFWGAFSLISKNAFEDVGGFDEDFDLPSIEDVELGIRLANRGYVIRIDADIQVKHLKNWTFYNWMRTDIFLRAKPWTVLMYRHGKQAGNHLNTDSLEKVSALFTLLTIGLLLCGFNWTWLWTLVPVTILIFILTQLSFYRLASKKFSFLPSVLVLHHIYYIFALTGFVLGVFSFKKDIYS</sequence>